<accession>A0A383CM57</accession>
<feature type="domain" description="Pterin-binding" evidence="1">
    <location>
        <begin position="89"/>
        <end position="239"/>
    </location>
</feature>
<dbReference type="EMBL" id="UINC01209957">
    <property type="protein sequence ID" value="SVE33204.1"/>
    <property type="molecule type" value="Genomic_DNA"/>
</dbReference>
<evidence type="ECO:0000259" key="1">
    <source>
        <dbReference type="PROSITE" id="PS50972"/>
    </source>
</evidence>
<organism evidence="2">
    <name type="scientific">marine metagenome</name>
    <dbReference type="NCBI Taxonomy" id="408172"/>
    <lineage>
        <taxon>unclassified sequences</taxon>
        <taxon>metagenomes</taxon>
        <taxon>ecological metagenomes</taxon>
    </lineage>
</organism>
<proteinExistence type="predicted"/>
<dbReference type="SUPFAM" id="SSF51717">
    <property type="entry name" value="Dihydropteroate synthetase-like"/>
    <property type="match status" value="1"/>
</dbReference>
<feature type="non-terminal residue" evidence="2">
    <location>
        <position position="239"/>
    </location>
</feature>
<dbReference type="PANTHER" id="PTHR20941:SF1">
    <property type="entry name" value="FOLIC ACID SYNTHESIS PROTEIN FOL1"/>
    <property type="match status" value="1"/>
</dbReference>
<reference evidence="2" key="1">
    <citation type="submission" date="2018-05" db="EMBL/GenBank/DDBJ databases">
        <authorList>
            <person name="Lanie J.A."/>
            <person name="Ng W.-L."/>
            <person name="Kazmierczak K.M."/>
            <person name="Andrzejewski T.M."/>
            <person name="Davidsen T.M."/>
            <person name="Wayne K.J."/>
            <person name="Tettelin H."/>
            <person name="Glass J.I."/>
            <person name="Rusch D."/>
            <person name="Podicherti R."/>
            <person name="Tsui H.-C.T."/>
            <person name="Winkler M.E."/>
        </authorList>
    </citation>
    <scope>NUCLEOTIDE SEQUENCE</scope>
</reference>
<gene>
    <name evidence="2" type="ORF">METZ01_LOCUS486058</name>
</gene>
<dbReference type="GO" id="GO:0005829">
    <property type="term" value="C:cytosol"/>
    <property type="evidence" value="ECO:0007669"/>
    <property type="project" value="TreeGrafter"/>
</dbReference>
<evidence type="ECO:0000313" key="2">
    <source>
        <dbReference type="EMBL" id="SVE33204.1"/>
    </source>
</evidence>
<dbReference type="GO" id="GO:0046654">
    <property type="term" value="P:tetrahydrofolate biosynthetic process"/>
    <property type="evidence" value="ECO:0007669"/>
    <property type="project" value="TreeGrafter"/>
</dbReference>
<dbReference type="Gene3D" id="3.20.20.20">
    <property type="entry name" value="Dihydropteroate synthase-like"/>
    <property type="match status" value="1"/>
</dbReference>
<dbReference type="PROSITE" id="PS50972">
    <property type="entry name" value="PTERIN_BINDING"/>
    <property type="match status" value="1"/>
</dbReference>
<dbReference type="Pfam" id="PF00809">
    <property type="entry name" value="Pterin_bind"/>
    <property type="match status" value="1"/>
</dbReference>
<dbReference type="InterPro" id="IPR045031">
    <property type="entry name" value="DHP_synth-like"/>
</dbReference>
<name>A0A383CM57_9ZZZZ</name>
<sequence>KKYYTRVCNFYYGNNSQNLIKKKKALPLNGNLKISFDHVEILSRNSNKLIHIKEIKNLPIQLKKKINKDLRIIAKRKRNFSGLNFKNLPKIMGVLNLTPDSFSDGGKYNKNNLGYNHALKLFKLGSNIIDVGGESARPGSKEIKSRNEWNRIGLTLKRLKNKKIPVSLDSRKSLIMEKGIKLGVKLINDISGLKFDKKSIKIIKKYNTPFVIHHIQGNPSTMQTSPRYKNVLFDVYDYF</sequence>
<feature type="non-terminal residue" evidence="2">
    <location>
        <position position="1"/>
    </location>
</feature>
<protein>
    <recommendedName>
        <fullName evidence="1">Pterin-binding domain-containing protein</fullName>
    </recommendedName>
</protein>
<dbReference type="PROSITE" id="PS00792">
    <property type="entry name" value="DHPS_1"/>
    <property type="match status" value="1"/>
</dbReference>
<dbReference type="InterPro" id="IPR000489">
    <property type="entry name" value="Pterin-binding_dom"/>
</dbReference>
<dbReference type="GO" id="GO:0004156">
    <property type="term" value="F:dihydropteroate synthase activity"/>
    <property type="evidence" value="ECO:0007669"/>
    <property type="project" value="TreeGrafter"/>
</dbReference>
<dbReference type="PANTHER" id="PTHR20941">
    <property type="entry name" value="FOLATE SYNTHESIS PROTEINS"/>
    <property type="match status" value="1"/>
</dbReference>
<dbReference type="InterPro" id="IPR011005">
    <property type="entry name" value="Dihydropteroate_synth-like_sf"/>
</dbReference>
<dbReference type="PROSITE" id="PS00793">
    <property type="entry name" value="DHPS_2"/>
    <property type="match status" value="1"/>
</dbReference>
<dbReference type="AlphaFoldDB" id="A0A383CM57"/>